<dbReference type="EMBL" id="JAGEMI010000001">
    <property type="protein sequence ID" value="MBO1865377.1"/>
    <property type="molecule type" value="Genomic_DNA"/>
</dbReference>
<reference evidence="3 4" key="2">
    <citation type="journal article" date="2022" name="Int. J. Syst. Evol. Microbiol.">
        <title>Strains of Bradyrhizobium barranii sp. nov. associated with legumes native to Canada are symbionts of soybeans and belong to different subspecies (subsp. barranii subsp. nov. and subsp. apii subsp. nov.) and symbiovars (sv. glycinearum and sv. septentrionale).</title>
        <authorList>
            <person name="Bromfield E.S.P."/>
            <person name="Cloutier S."/>
            <person name="Wasai-Hara S."/>
            <person name="Minamisawa K."/>
        </authorList>
    </citation>
    <scope>NUCLEOTIDE SEQUENCE [LARGE SCALE GENOMIC DNA]</scope>
    <source>
        <strain evidence="3 4">144S4</strain>
    </source>
</reference>
<feature type="transmembrane region" description="Helical" evidence="1">
    <location>
        <begin position="17"/>
        <end position="35"/>
    </location>
</feature>
<dbReference type="RefSeq" id="WP_208087182.1">
    <property type="nucleotide sequence ID" value="NZ_CP086136.1"/>
</dbReference>
<evidence type="ECO:0000313" key="2">
    <source>
        <dbReference type="EMBL" id="MBO1865377.1"/>
    </source>
</evidence>
<evidence type="ECO:0000256" key="1">
    <source>
        <dbReference type="SAM" id="Phobius"/>
    </source>
</evidence>
<dbReference type="Proteomes" id="UP000664702">
    <property type="component" value="Chromosome"/>
</dbReference>
<keyword evidence="1" id="KW-0812">Transmembrane</keyword>
<sequence length="113" mass="12847">MEEIVKALLVALGPSPLALGIFIGLAVAGLGFWAIRKGLQDQKHSGDGESARAVRIEHTDEEKRWQWEAYKQLGHLEKNSFEMVRHNEDSVELLREVLKSINRLADGRWNSRQ</sequence>
<accession>A0A939M8X3</accession>
<proteinExistence type="predicted"/>
<evidence type="ECO:0000313" key="4">
    <source>
        <dbReference type="Proteomes" id="UP000664702"/>
    </source>
</evidence>
<protein>
    <submittedName>
        <fullName evidence="2">Uncharacterized protein</fullName>
    </submittedName>
</protein>
<dbReference type="KEGG" id="bban:J4G43_030135"/>
<dbReference type="AlphaFoldDB" id="A0A939M8X3"/>
<evidence type="ECO:0000313" key="3">
    <source>
        <dbReference type="EMBL" id="UEM08999.1"/>
    </source>
</evidence>
<dbReference type="EMBL" id="CP086136">
    <property type="protein sequence ID" value="UEM08999.1"/>
    <property type="molecule type" value="Genomic_DNA"/>
</dbReference>
<reference evidence="2" key="1">
    <citation type="submission" date="2021-03" db="EMBL/GenBank/DDBJ databases">
        <title>Whole Genome Sequence of Bradyrhizobium sp. Strain 144S4.</title>
        <authorList>
            <person name="Bromfield E.S.P."/>
            <person name="Cloutier S."/>
        </authorList>
    </citation>
    <scope>NUCLEOTIDE SEQUENCE [LARGE SCALE GENOMIC DNA]</scope>
    <source>
        <strain evidence="2">144S4</strain>
    </source>
</reference>
<gene>
    <name evidence="3" type="ORF">J4G43_030135</name>
    <name evidence="2" type="ORF">J4G43_32110</name>
</gene>
<name>A0A939M8X3_9BRAD</name>
<keyword evidence="1" id="KW-1133">Transmembrane helix</keyword>
<keyword evidence="1" id="KW-0472">Membrane</keyword>
<organism evidence="2">
    <name type="scientific">Bradyrhizobium barranii subsp. barranii</name>
    <dbReference type="NCBI Taxonomy" id="2823807"/>
    <lineage>
        <taxon>Bacteria</taxon>
        <taxon>Pseudomonadati</taxon>
        <taxon>Pseudomonadota</taxon>
        <taxon>Alphaproteobacteria</taxon>
        <taxon>Hyphomicrobiales</taxon>
        <taxon>Nitrobacteraceae</taxon>
        <taxon>Bradyrhizobium</taxon>
        <taxon>Bradyrhizobium barranii</taxon>
    </lineage>
</organism>